<dbReference type="InterPro" id="IPR016186">
    <property type="entry name" value="C-type_lectin-like/link_sf"/>
</dbReference>
<dbReference type="Gene3D" id="3.10.100.10">
    <property type="entry name" value="Mannose-Binding Protein A, subunit A"/>
    <property type="match status" value="1"/>
</dbReference>
<evidence type="ECO:0000259" key="3">
    <source>
        <dbReference type="PROSITE" id="PS50041"/>
    </source>
</evidence>
<dbReference type="CDD" id="cd00037">
    <property type="entry name" value="CLECT"/>
    <property type="match status" value="1"/>
</dbReference>
<dbReference type="SMART" id="SM00034">
    <property type="entry name" value="CLECT"/>
    <property type="match status" value="1"/>
</dbReference>
<evidence type="ECO:0000313" key="4">
    <source>
        <dbReference type="EMBL" id="AJA37886.1"/>
    </source>
</evidence>
<keyword evidence="2" id="KW-0732">Signal</keyword>
<accession>A0A0A7RPR4</accession>
<evidence type="ECO:0000256" key="2">
    <source>
        <dbReference type="SAM" id="SignalP"/>
    </source>
</evidence>
<organism evidence="4">
    <name type="scientific">Littorina littorea</name>
    <name type="common">Common periwinkle</name>
    <dbReference type="NCBI Taxonomy" id="31216"/>
    <lineage>
        <taxon>Eukaryota</taxon>
        <taxon>Metazoa</taxon>
        <taxon>Spiralia</taxon>
        <taxon>Lophotrochozoa</taxon>
        <taxon>Mollusca</taxon>
        <taxon>Gastropoda</taxon>
        <taxon>Caenogastropoda</taxon>
        <taxon>Littorinimorpha</taxon>
        <taxon>Littorinoidea</taxon>
        <taxon>Littorinidae</taxon>
        <taxon>Littorina</taxon>
    </lineage>
</organism>
<dbReference type="InterPro" id="IPR050111">
    <property type="entry name" value="C-type_lectin/snaclec_domain"/>
</dbReference>
<dbReference type="InterPro" id="IPR001304">
    <property type="entry name" value="C-type_lectin-like"/>
</dbReference>
<keyword evidence="1" id="KW-1015">Disulfide bond</keyword>
<keyword evidence="4" id="KW-0430">Lectin</keyword>
<dbReference type="Pfam" id="PF00059">
    <property type="entry name" value="Lectin_C"/>
    <property type="match status" value="1"/>
</dbReference>
<dbReference type="PANTHER" id="PTHR22803">
    <property type="entry name" value="MANNOSE, PHOSPHOLIPASE, LECTIN RECEPTOR RELATED"/>
    <property type="match status" value="1"/>
</dbReference>
<dbReference type="GO" id="GO:0030246">
    <property type="term" value="F:carbohydrate binding"/>
    <property type="evidence" value="ECO:0007669"/>
    <property type="project" value="UniProtKB-KW"/>
</dbReference>
<dbReference type="InterPro" id="IPR018378">
    <property type="entry name" value="C-type_lectin_CS"/>
</dbReference>
<dbReference type="AlphaFoldDB" id="A0A0A7RPR4"/>
<feature type="chain" id="PRO_5002032369" evidence="2">
    <location>
        <begin position="21"/>
        <end position="158"/>
    </location>
</feature>
<feature type="signal peptide" evidence="2">
    <location>
        <begin position="1"/>
        <end position="20"/>
    </location>
</feature>
<proteinExistence type="evidence at transcript level"/>
<evidence type="ECO:0000256" key="1">
    <source>
        <dbReference type="ARBA" id="ARBA00023157"/>
    </source>
</evidence>
<dbReference type="PROSITE" id="PS00615">
    <property type="entry name" value="C_TYPE_LECTIN_1"/>
    <property type="match status" value="1"/>
</dbReference>
<name>A0A0A7RPR4_LITLI</name>
<dbReference type="EMBL" id="KM892472">
    <property type="protein sequence ID" value="AJA37886.1"/>
    <property type="molecule type" value="mRNA"/>
</dbReference>
<dbReference type="SUPFAM" id="SSF56436">
    <property type="entry name" value="C-type lectin-like"/>
    <property type="match status" value="1"/>
</dbReference>
<gene>
    <name evidence="4" type="primary">CTL-2</name>
</gene>
<sequence length="158" mass="16866">MFAQFTAVLTVLAVIRTGESAECPGGWTHYGGSCLVVLMDAVNWYEAKVACATVGGQLVEIANADENNFVSNLLKTHGVGYTWIGLEDFLVEGKFVWSSNGTPPAFTNFHAGQPDDNGHSADCAIIRDSGAWYDDHCRSTHPAVCQRAANLGGDEIVG</sequence>
<protein>
    <submittedName>
        <fullName evidence="4">C-type lectin</fullName>
    </submittedName>
</protein>
<dbReference type="InterPro" id="IPR016187">
    <property type="entry name" value="CTDL_fold"/>
</dbReference>
<dbReference type="PROSITE" id="PS50041">
    <property type="entry name" value="C_TYPE_LECTIN_2"/>
    <property type="match status" value="1"/>
</dbReference>
<reference evidence="4" key="1">
    <citation type="journal article" date="2015" name="Dev. Comp. Immunol.">
        <title>Lectin-like molecules in transcriptome of Littorina littorea hemocytes.</title>
        <authorList>
            <person name="Gorbushin A.M."/>
            <person name="Borisova E.A."/>
        </authorList>
    </citation>
    <scope>NUCLEOTIDE SEQUENCE</scope>
</reference>
<feature type="domain" description="C-type lectin" evidence="3">
    <location>
        <begin position="30"/>
        <end position="146"/>
    </location>
</feature>